<dbReference type="Proteomes" id="UP000019487">
    <property type="component" value="Unassembled WGS sequence"/>
</dbReference>
<feature type="compositionally biased region" description="Low complexity" evidence="1">
    <location>
        <begin position="31"/>
        <end position="40"/>
    </location>
</feature>
<comment type="caution">
    <text evidence="2">The sequence shown here is derived from an EMBL/GenBank/DDBJ whole genome shotgun (WGS) entry which is preliminary data.</text>
</comment>
<keyword evidence="3" id="KW-1185">Reference proteome</keyword>
<reference evidence="2 3" key="1">
    <citation type="journal article" date="2014" name="Genome Announc.">
        <title>Draft genome sequence of Sclerotinia borealis, a psychrophilic plant pathogenic fungus.</title>
        <authorList>
            <person name="Mardanov A.V."/>
            <person name="Beletsky A.V."/>
            <person name="Kadnikov V.V."/>
            <person name="Ignatov A.N."/>
            <person name="Ravin N.V."/>
        </authorList>
    </citation>
    <scope>NUCLEOTIDE SEQUENCE [LARGE SCALE GENOMIC DNA]</scope>
    <source>
        <strain evidence="3">F-4157</strain>
    </source>
</reference>
<protein>
    <submittedName>
        <fullName evidence="2">Uncharacterized protein</fullName>
    </submittedName>
</protein>
<accession>W9C1E1</accession>
<gene>
    <name evidence="2" type="ORF">SBOR_9899</name>
</gene>
<feature type="region of interest" description="Disordered" evidence="1">
    <location>
        <begin position="183"/>
        <end position="229"/>
    </location>
</feature>
<feature type="region of interest" description="Disordered" evidence="1">
    <location>
        <begin position="1"/>
        <end position="40"/>
    </location>
</feature>
<dbReference type="OrthoDB" id="3565130at2759"/>
<feature type="compositionally biased region" description="Polar residues" evidence="1">
    <location>
        <begin position="183"/>
        <end position="196"/>
    </location>
</feature>
<evidence type="ECO:0000313" key="2">
    <source>
        <dbReference type="EMBL" id="ESZ89716.1"/>
    </source>
</evidence>
<proteinExistence type="predicted"/>
<dbReference type="HOGENOM" id="CLU_573622_0_0_1"/>
<dbReference type="EMBL" id="AYSA01000804">
    <property type="protein sequence ID" value="ESZ89716.1"/>
    <property type="molecule type" value="Genomic_DNA"/>
</dbReference>
<organism evidence="2 3">
    <name type="scientific">Sclerotinia borealis (strain F-4128)</name>
    <dbReference type="NCBI Taxonomy" id="1432307"/>
    <lineage>
        <taxon>Eukaryota</taxon>
        <taxon>Fungi</taxon>
        <taxon>Dikarya</taxon>
        <taxon>Ascomycota</taxon>
        <taxon>Pezizomycotina</taxon>
        <taxon>Leotiomycetes</taxon>
        <taxon>Helotiales</taxon>
        <taxon>Sclerotiniaceae</taxon>
        <taxon>Sclerotinia</taxon>
    </lineage>
</organism>
<evidence type="ECO:0000256" key="1">
    <source>
        <dbReference type="SAM" id="MobiDB-lite"/>
    </source>
</evidence>
<evidence type="ECO:0000313" key="3">
    <source>
        <dbReference type="Proteomes" id="UP000019487"/>
    </source>
</evidence>
<dbReference type="AlphaFoldDB" id="W9C1E1"/>
<name>W9C1E1_SCLBF</name>
<feature type="compositionally biased region" description="Basic and acidic residues" evidence="1">
    <location>
        <begin position="220"/>
        <end position="229"/>
    </location>
</feature>
<sequence>MGNKNARAKKSLDLPNLTLPSSLTADKNSEAHASAAASPKSPLAFRSFRQGTLITPNFEVLGRTAAKSLSATSPEFFPALPLKTAPFPKVRIDASSGAPAVKKLQDQLEMVDSVQLAGTPRRINTEAGELETISKFSMEMEMEVGVILANRIQSSSTGSLGLDQMAAVHPIKDAMNAISTSSINSTPEKVRSSSFVTPAKSKDTPFSTPSPIVSFPTGPRTEKPRFGRADKKKKDIIISQFGVIRNLARITDRFTENGFLYKHACADEFQPAVYDVADVVSKMLAKEREEFWAKNWIEIEVDFRSEEEMININAQEVNGQEKPPKGYHTLLNYIDYLGPDFLAHAKYIFVSIMFPSISDADQSKVNSSVLHCQQTLEFQHIEKLVAKLQHFPAIKRLDVILQTPSNTKKPLSIPQLNLVLPFYDLGFTEWNIKWKTSFMTKAEPVGGWPVHYLDKERNRLLRERERVKNAVFVTKSQFVA</sequence>